<dbReference type="GO" id="GO:0004707">
    <property type="term" value="F:MAP kinase activity"/>
    <property type="evidence" value="ECO:0007669"/>
    <property type="project" value="UniProtKB-EC"/>
</dbReference>
<comment type="similarity">
    <text evidence="1">Belongs to the protein kinase superfamily. CMGC Ser/Thr protein kinase family. CDC2/CDKX subfamily.</text>
</comment>
<dbReference type="PROSITE" id="PS00108">
    <property type="entry name" value="PROTEIN_KINASE_ST"/>
    <property type="match status" value="1"/>
</dbReference>
<evidence type="ECO:0000256" key="10">
    <source>
        <dbReference type="ARBA" id="ARBA00047592"/>
    </source>
</evidence>
<dbReference type="FunFam" id="1.10.510.10:FF:000104">
    <property type="entry name" value="serine/threonine-protein kinase MAK isoform X1"/>
    <property type="match status" value="1"/>
</dbReference>
<dbReference type="Gene3D" id="3.30.200.20">
    <property type="entry name" value="Phosphorylase Kinase, domain 1"/>
    <property type="match status" value="1"/>
</dbReference>
<comment type="similarity">
    <text evidence="2">Belongs to the protein kinase superfamily. CMGC Ser/Thr protein kinase family. MAP kinase subfamily.</text>
</comment>
<dbReference type="InterPro" id="IPR011009">
    <property type="entry name" value="Kinase-like_dom_sf"/>
</dbReference>
<reference evidence="17" key="1">
    <citation type="submission" date="2016-04" db="EMBL/GenBank/DDBJ databases">
        <title>Genome-wide identification and association studies of long non-coding RNAs involved in stem secondary growth and wood biomass in Populus tomentosa.</title>
        <authorList>
            <person name="Zhang D."/>
            <person name="Zhou D."/>
        </authorList>
    </citation>
    <scope>NUCLEOTIDE SEQUENCE</scope>
</reference>
<accession>A0A1X9IT21</accession>
<keyword evidence="6" id="KW-0808">Transferase</keyword>
<evidence type="ECO:0000256" key="3">
    <source>
        <dbReference type="ARBA" id="ARBA00012425"/>
    </source>
</evidence>
<dbReference type="Pfam" id="PF00069">
    <property type="entry name" value="Pkinase"/>
    <property type="match status" value="1"/>
</dbReference>
<evidence type="ECO:0000259" key="16">
    <source>
        <dbReference type="PROSITE" id="PS50011"/>
    </source>
</evidence>
<dbReference type="Gene3D" id="1.10.510.10">
    <property type="entry name" value="Transferase(Phosphotransferase) domain 1"/>
    <property type="match status" value="1"/>
</dbReference>
<dbReference type="GO" id="GO:0005524">
    <property type="term" value="F:ATP binding"/>
    <property type="evidence" value="ECO:0007669"/>
    <property type="project" value="UniProtKB-UniRule"/>
</dbReference>
<proteinExistence type="evidence at transcript level"/>
<evidence type="ECO:0000256" key="12">
    <source>
        <dbReference type="ARBA" id="ARBA00048312"/>
    </source>
</evidence>
<sequence length="422" mass="48746">MERYRLIKELGEGTYGSVLKAINNESGEVVAIKQMKRKYDSWEECLSLRELKSLQNLHHPNIVMLKELVRQNSIQYFVFEYMEQNLYQVISDRKTLFSEVEVRNLCRQVFQGLAYMHQKGYFHRDLKPENLLVTEDVVKIADFGLAREIDSQPPYTQYVSTRWYRAPEVMLRSDCYSSKVDMWAMGAIMAELFTLRPLFPGTNEGNQMYRMSIVFGTPTIDSWADGIHLARTLNYQFPNFHGVQLSVLIPSASEDAIDLISMLCSWNPCNRPTAEEALKHPFFRNDHYIPPCLHFTAAAKRETHSDGSIEELEQKRDMGYCGALYDSSLNYNFPSSNKLDTGSSTVASSIGLTRMFPFLFQMQQICQQARPFLHAICKAAPVSSYEGWSKKSVSEKTRLRDNYFETFGNNNFKEGIDFEFFS</sequence>
<evidence type="ECO:0000256" key="7">
    <source>
        <dbReference type="ARBA" id="ARBA00022741"/>
    </source>
</evidence>
<evidence type="ECO:0000313" key="17">
    <source>
        <dbReference type="EMBL" id="APR64431.1"/>
    </source>
</evidence>
<keyword evidence="4 15" id="KW-0723">Serine/threonine-protein kinase</keyword>
<evidence type="ECO:0000256" key="5">
    <source>
        <dbReference type="ARBA" id="ARBA00022553"/>
    </source>
</evidence>
<feature type="binding site" evidence="14">
    <location>
        <position position="33"/>
    </location>
    <ligand>
        <name>ATP</name>
        <dbReference type="ChEBI" id="CHEBI:30616"/>
    </ligand>
</feature>
<dbReference type="SMART" id="SM00220">
    <property type="entry name" value="S_TKc"/>
    <property type="match status" value="1"/>
</dbReference>
<keyword evidence="7 14" id="KW-0547">Nucleotide-binding</keyword>
<feature type="domain" description="Protein kinase" evidence="16">
    <location>
        <begin position="4"/>
        <end position="283"/>
    </location>
</feature>
<dbReference type="CDD" id="cd07830">
    <property type="entry name" value="STKc_MAK_like"/>
    <property type="match status" value="1"/>
</dbReference>
<dbReference type="GO" id="GO:0004693">
    <property type="term" value="F:cyclin-dependent protein serine/threonine kinase activity"/>
    <property type="evidence" value="ECO:0007669"/>
    <property type="project" value="UniProtKB-EC"/>
</dbReference>
<evidence type="ECO:0000256" key="8">
    <source>
        <dbReference type="ARBA" id="ARBA00022777"/>
    </source>
</evidence>
<dbReference type="EMBL" id="KX155440">
    <property type="protein sequence ID" value="APR64431.1"/>
    <property type="molecule type" value="mRNA"/>
</dbReference>
<comment type="catalytic activity">
    <reaction evidence="11">
        <text>L-threonyl-[protein] + ATP = O-phospho-L-threonyl-[protein] + ADP + H(+)</text>
        <dbReference type="Rhea" id="RHEA:46608"/>
        <dbReference type="Rhea" id="RHEA-COMP:11060"/>
        <dbReference type="Rhea" id="RHEA-COMP:11605"/>
        <dbReference type="ChEBI" id="CHEBI:15378"/>
        <dbReference type="ChEBI" id="CHEBI:30013"/>
        <dbReference type="ChEBI" id="CHEBI:30616"/>
        <dbReference type="ChEBI" id="CHEBI:61977"/>
        <dbReference type="ChEBI" id="CHEBI:456216"/>
        <dbReference type="EC" id="2.7.11.22"/>
    </reaction>
</comment>
<dbReference type="PROSITE" id="PS50011">
    <property type="entry name" value="PROTEIN_KINASE_DOM"/>
    <property type="match status" value="1"/>
</dbReference>
<evidence type="ECO:0000256" key="6">
    <source>
        <dbReference type="ARBA" id="ARBA00022679"/>
    </source>
</evidence>
<name>A0A1X9IT21_POPTO</name>
<keyword evidence="9 14" id="KW-0067">ATP-binding</keyword>
<dbReference type="InterPro" id="IPR000719">
    <property type="entry name" value="Prot_kinase_dom"/>
</dbReference>
<protein>
    <recommendedName>
        <fullName evidence="3">cyclin-dependent kinase</fullName>
        <ecNumber evidence="3">2.7.11.22</ecNumber>
    </recommendedName>
</protein>
<dbReference type="PANTHER" id="PTHR24055">
    <property type="entry name" value="MITOGEN-ACTIVATED PROTEIN KINASE"/>
    <property type="match status" value="1"/>
</dbReference>
<comment type="catalytic activity">
    <reaction evidence="10">
        <text>L-threonyl-[protein] + ATP = O-phospho-L-threonyl-[protein] + ADP + H(+)</text>
        <dbReference type="Rhea" id="RHEA:46608"/>
        <dbReference type="Rhea" id="RHEA-COMP:11060"/>
        <dbReference type="Rhea" id="RHEA-COMP:11605"/>
        <dbReference type="ChEBI" id="CHEBI:15378"/>
        <dbReference type="ChEBI" id="CHEBI:30013"/>
        <dbReference type="ChEBI" id="CHEBI:30616"/>
        <dbReference type="ChEBI" id="CHEBI:61977"/>
        <dbReference type="ChEBI" id="CHEBI:456216"/>
        <dbReference type="EC" id="2.7.11.24"/>
    </reaction>
</comment>
<evidence type="ECO:0000256" key="1">
    <source>
        <dbReference type="ARBA" id="ARBA00006485"/>
    </source>
</evidence>
<evidence type="ECO:0000256" key="9">
    <source>
        <dbReference type="ARBA" id="ARBA00022840"/>
    </source>
</evidence>
<evidence type="ECO:0000256" key="2">
    <source>
        <dbReference type="ARBA" id="ARBA00008832"/>
    </source>
</evidence>
<evidence type="ECO:0000256" key="14">
    <source>
        <dbReference type="PROSITE-ProRule" id="PRU10141"/>
    </source>
</evidence>
<evidence type="ECO:0000256" key="4">
    <source>
        <dbReference type="ARBA" id="ARBA00022527"/>
    </source>
</evidence>
<keyword evidence="8" id="KW-0418">Kinase</keyword>
<evidence type="ECO:0000256" key="15">
    <source>
        <dbReference type="RuleBase" id="RU000304"/>
    </source>
</evidence>
<dbReference type="InterPro" id="IPR008271">
    <property type="entry name" value="Ser/Thr_kinase_AS"/>
</dbReference>
<dbReference type="InterPro" id="IPR017441">
    <property type="entry name" value="Protein_kinase_ATP_BS"/>
</dbReference>
<dbReference type="SUPFAM" id="SSF56112">
    <property type="entry name" value="Protein kinase-like (PK-like)"/>
    <property type="match status" value="1"/>
</dbReference>
<keyword evidence="5" id="KW-0597">Phosphoprotein</keyword>
<dbReference type="InterPro" id="IPR050117">
    <property type="entry name" value="MAPK"/>
</dbReference>
<dbReference type="EC" id="2.7.11.22" evidence="3"/>
<dbReference type="FunFam" id="3.30.200.20:FF:000545">
    <property type="entry name" value="CMGC family protein kinase"/>
    <property type="match status" value="1"/>
</dbReference>
<dbReference type="AlphaFoldDB" id="A0A1X9IT21"/>
<comment type="catalytic activity">
    <reaction evidence="12">
        <text>L-seryl-[protein] + ATP = O-phospho-L-seryl-[protein] + ADP + H(+)</text>
        <dbReference type="Rhea" id="RHEA:17989"/>
        <dbReference type="Rhea" id="RHEA-COMP:9863"/>
        <dbReference type="Rhea" id="RHEA-COMP:11604"/>
        <dbReference type="ChEBI" id="CHEBI:15378"/>
        <dbReference type="ChEBI" id="CHEBI:29999"/>
        <dbReference type="ChEBI" id="CHEBI:30616"/>
        <dbReference type="ChEBI" id="CHEBI:83421"/>
        <dbReference type="ChEBI" id="CHEBI:456216"/>
        <dbReference type="EC" id="2.7.11.24"/>
    </reaction>
</comment>
<evidence type="ECO:0000256" key="11">
    <source>
        <dbReference type="ARBA" id="ARBA00047811"/>
    </source>
</evidence>
<organism evidence="17">
    <name type="scientific">Populus tomentosa</name>
    <name type="common">Chinese white poplar</name>
    <dbReference type="NCBI Taxonomy" id="118781"/>
    <lineage>
        <taxon>Eukaryota</taxon>
        <taxon>Viridiplantae</taxon>
        <taxon>Streptophyta</taxon>
        <taxon>Embryophyta</taxon>
        <taxon>Tracheophyta</taxon>
        <taxon>Spermatophyta</taxon>
        <taxon>Magnoliopsida</taxon>
        <taxon>eudicotyledons</taxon>
        <taxon>Gunneridae</taxon>
        <taxon>Pentapetalae</taxon>
        <taxon>rosids</taxon>
        <taxon>fabids</taxon>
        <taxon>Malpighiales</taxon>
        <taxon>Salicaceae</taxon>
        <taxon>Saliceae</taxon>
        <taxon>Populus</taxon>
    </lineage>
</organism>
<evidence type="ECO:0000256" key="13">
    <source>
        <dbReference type="ARBA" id="ARBA00048367"/>
    </source>
</evidence>
<comment type="catalytic activity">
    <reaction evidence="13">
        <text>L-seryl-[protein] + ATP = O-phospho-L-seryl-[protein] + ADP + H(+)</text>
        <dbReference type="Rhea" id="RHEA:17989"/>
        <dbReference type="Rhea" id="RHEA-COMP:9863"/>
        <dbReference type="Rhea" id="RHEA-COMP:11604"/>
        <dbReference type="ChEBI" id="CHEBI:15378"/>
        <dbReference type="ChEBI" id="CHEBI:29999"/>
        <dbReference type="ChEBI" id="CHEBI:30616"/>
        <dbReference type="ChEBI" id="CHEBI:83421"/>
        <dbReference type="ChEBI" id="CHEBI:456216"/>
        <dbReference type="EC" id="2.7.11.22"/>
    </reaction>
</comment>
<dbReference type="PROSITE" id="PS00107">
    <property type="entry name" value="PROTEIN_KINASE_ATP"/>
    <property type="match status" value="1"/>
</dbReference>